<accession>E9E517</accession>
<dbReference type="GO" id="GO:0008270">
    <property type="term" value="F:zinc ion binding"/>
    <property type="evidence" value="ECO:0007669"/>
    <property type="project" value="InterPro"/>
</dbReference>
<feature type="domain" description="Xylanolytic transcriptional activator regulatory" evidence="2">
    <location>
        <begin position="69"/>
        <end position="146"/>
    </location>
</feature>
<dbReference type="OMA" id="MDEVSIF"/>
<dbReference type="GO" id="GO:0006351">
    <property type="term" value="P:DNA-templated transcription"/>
    <property type="evidence" value="ECO:0007669"/>
    <property type="project" value="InterPro"/>
</dbReference>
<dbReference type="EMBL" id="GL698504">
    <property type="protein sequence ID" value="EFY89034.1"/>
    <property type="molecule type" value="Genomic_DNA"/>
</dbReference>
<name>E9E517_METAQ</name>
<dbReference type="SMART" id="SM00906">
    <property type="entry name" value="Fungal_trans"/>
    <property type="match status" value="1"/>
</dbReference>
<evidence type="ECO:0000259" key="2">
    <source>
        <dbReference type="SMART" id="SM00906"/>
    </source>
</evidence>
<dbReference type="PANTHER" id="PTHR47425">
    <property type="entry name" value="FARB-RELATED"/>
    <property type="match status" value="1"/>
</dbReference>
<dbReference type="InParanoid" id="E9E517"/>
<dbReference type="Proteomes" id="UP000002499">
    <property type="component" value="Unassembled WGS sequence"/>
</dbReference>
<evidence type="ECO:0000313" key="3">
    <source>
        <dbReference type="EMBL" id="EFY89034.1"/>
    </source>
</evidence>
<evidence type="ECO:0000256" key="1">
    <source>
        <dbReference type="ARBA" id="ARBA00023242"/>
    </source>
</evidence>
<keyword evidence="4" id="KW-1185">Reference proteome</keyword>
<dbReference type="CDD" id="cd12148">
    <property type="entry name" value="fungal_TF_MHR"/>
    <property type="match status" value="1"/>
</dbReference>
<keyword evidence="1" id="KW-0539">Nucleus</keyword>
<dbReference type="eggNOG" id="ENOG502SI2M">
    <property type="taxonomic scope" value="Eukaryota"/>
</dbReference>
<gene>
    <name evidence="3" type="ORF">MAC_04965</name>
</gene>
<dbReference type="GO" id="GO:0003677">
    <property type="term" value="F:DNA binding"/>
    <property type="evidence" value="ECO:0007669"/>
    <property type="project" value="InterPro"/>
</dbReference>
<dbReference type="PANTHER" id="PTHR47425:SF3">
    <property type="entry name" value="ZN(II)2CYS6 TRANSCRIPTION FACTOR (EUROFUNG)"/>
    <property type="match status" value="1"/>
</dbReference>
<protein>
    <recommendedName>
        <fullName evidence="2">Xylanolytic transcriptional activator regulatory domain-containing protein</fullName>
    </recommendedName>
</protein>
<dbReference type="HOGENOM" id="CLU_681658_0_0_1"/>
<organism evidence="4">
    <name type="scientific">Metarhizium acridum (strain CQMa 102)</name>
    <dbReference type="NCBI Taxonomy" id="655827"/>
    <lineage>
        <taxon>Eukaryota</taxon>
        <taxon>Fungi</taxon>
        <taxon>Dikarya</taxon>
        <taxon>Ascomycota</taxon>
        <taxon>Pezizomycotina</taxon>
        <taxon>Sordariomycetes</taxon>
        <taxon>Hypocreomycetidae</taxon>
        <taxon>Hypocreales</taxon>
        <taxon>Clavicipitaceae</taxon>
        <taxon>Metarhizium</taxon>
    </lineage>
</organism>
<reference evidence="3 4" key="1">
    <citation type="journal article" date="2011" name="PLoS Genet.">
        <title>Genome sequencing and comparative transcriptomics of the model entomopathogenic fungi Metarhizium anisopliae and M. acridum.</title>
        <authorList>
            <person name="Gao Q."/>
            <person name="Jin K."/>
            <person name="Ying S.H."/>
            <person name="Zhang Y."/>
            <person name="Xiao G."/>
            <person name="Shang Y."/>
            <person name="Duan Z."/>
            <person name="Hu X."/>
            <person name="Xie X.Q."/>
            <person name="Zhou G."/>
            <person name="Peng G."/>
            <person name="Luo Z."/>
            <person name="Huang W."/>
            <person name="Wang B."/>
            <person name="Fang W."/>
            <person name="Wang S."/>
            <person name="Zhong Y."/>
            <person name="Ma L.J."/>
            <person name="St Leger R.J."/>
            <person name="Zhao G.P."/>
            <person name="Pei Y."/>
            <person name="Feng M.G."/>
            <person name="Xia Y."/>
            <person name="Wang C."/>
        </authorList>
    </citation>
    <scope>NUCLEOTIDE SEQUENCE [LARGE SCALE GENOMIC DNA]</scope>
    <source>
        <strain evidence="3 4">CQMa 102</strain>
    </source>
</reference>
<proteinExistence type="predicted"/>
<sequence length="404" mass="46287">MPVIDAKLLLTFHQTGETSEWNLLLLWSMFFVAANCMYDNGGETDKVVLLQSALLMGLWHSQRHSHAQPWYWTGIAISICQILGLHRDPDSVKFNASFPAYRRHLWRRLFWSCFFRDRWLSLTLGRPLRMNLNDCDTPMPSVADVISDLDELPPSIIQGHIPDDLSQLAEYWIVLIRFSKLLGDVLTLGYQPFSPAATLQQVESLEADIQQLQVPDKCANEQNKFALFYLYHLQLHYHTLLITFYNPYMTKVPEDLPLANRQAWRASIRNKIDAVALRANAIIDNIVRDRLVGFAAPMTLNKLELCMMVMEELEETYASASIYRGVFLEVIRQLYPNYSTNTLACEPNMRDPFFSRANAADESTPMPTANDDVLDAFLDEASAMNFWGSFGDIQLGSLVPDYRD</sequence>
<evidence type="ECO:0000313" key="4">
    <source>
        <dbReference type="Proteomes" id="UP000002499"/>
    </source>
</evidence>
<dbReference type="InterPro" id="IPR052761">
    <property type="entry name" value="Fungal_Detox/Toxin_TFs"/>
</dbReference>
<dbReference type="InterPro" id="IPR007219">
    <property type="entry name" value="XnlR_reg_dom"/>
</dbReference>
<dbReference type="AlphaFoldDB" id="E9E517"/>
<dbReference type="OrthoDB" id="4936761at2759"/>
<dbReference type="Pfam" id="PF04082">
    <property type="entry name" value="Fungal_trans"/>
    <property type="match status" value="1"/>
</dbReference>
<dbReference type="STRING" id="655827.E9E517"/>